<dbReference type="Gene3D" id="3.40.50.1170">
    <property type="entry name" value="L-asparaginase, N-terminal domain"/>
    <property type="match status" value="1"/>
</dbReference>
<dbReference type="InterPro" id="IPR027474">
    <property type="entry name" value="L-asparaginase_N"/>
</dbReference>
<proteinExistence type="inferred from homology"/>
<dbReference type="PROSITE" id="PS00144">
    <property type="entry name" value="ASN_GLN_ASE_1"/>
    <property type="match status" value="1"/>
</dbReference>
<organism evidence="6 7">
    <name type="scientific">Halobellus ruber</name>
    <dbReference type="NCBI Taxonomy" id="2761102"/>
    <lineage>
        <taxon>Archaea</taxon>
        <taxon>Methanobacteriati</taxon>
        <taxon>Methanobacteriota</taxon>
        <taxon>Stenosarchaea group</taxon>
        <taxon>Halobacteria</taxon>
        <taxon>Halobacteriales</taxon>
        <taxon>Haloferacaceae</taxon>
        <taxon>Halobellus</taxon>
    </lineage>
</organism>
<dbReference type="SFLD" id="SFLDS00057">
    <property type="entry name" value="Glutaminase/Asparaginase"/>
    <property type="match status" value="1"/>
</dbReference>
<sequence>MSGPTVRVLSTGGTIASTHAADGAKPTLPGEELVAAADLPTDLDLSVEQVSQVPGFGMDTDIVDDVASYVRDAGADESFVVTHGTDTMAESAYYLDAGLAPDAPVVFTGAQRRPDEVSADGPANLRAAVAAATHPELYEAGGTHLAFNGELHAARDVVKSHSHKLETFSSPGKGPVAVRNREGFRFHREPGSRSAHVPGLGSDATVATVTSGLGVDGGPVRWVLDAVDGLVVAGTGLGNVTAELADAIDEALDDGVPVVIASRCHAGGVNGVYGTAGGGKRLLERGVLPAGDLPPWKARLKLLLALEAANTPAGVAEYF</sequence>
<dbReference type="CDD" id="cd08964">
    <property type="entry name" value="L-asparaginase_II"/>
    <property type="match status" value="1"/>
</dbReference>
<dbReference type="PIRSF" id="PIRSF500176">
    <property type="entry name" value="L_ASNase"/>
    <property type="match status" value="1"/>
</dbReference>
<dbReference type="PIRSF" id="PIRSF001220">
    <property type="entry name" value="L-ASNase_gatD"/>
    <property type="match status" value="1"/>
</dbReference>
<reference evidence="6 7" key="1">
    <citation type="submission" date="2020-08" db="EMBL/GenBank/DDBJ databases">
        <authorList>
            <person name="Seo M.-J."/>
        </authorList>
    </citation>
    <scope>NUCLEOTIDE SEQUENCE [LARGE SCALE GENOMIC DNA]</scope>
    <source>
        <strain evidence="6 7">MBLA0160</strain>
    </source>
</reference>
<dbReference type="InterPro" id="IPR020827">
    <property type="entry name" value="Asparaginase/glutaminase_AS1"/>
</dbReference>
<keyword evidence="2" id="KW-0378">Hydrolase</keyword>
<evidence type="ECO:0000259" key="4">
    <source>
        <dbReference type="Pfam" id="PF00710"/>
    </source>
</evidence>
<dbReference type="PRINTS" id="PR00139">
    <property type="entry name" value="ASNGLNASE"/>
</dbReference>
<dbReference type="InterPro" id="IPR006034">
    <property type="entry name" value="Asparaginase/glutaminase-like"/>
</dbReference>
<dbReference type="EMBL" id="JACKXD010000001">
    <property type="protein sequence ID" value="MBB6645491.1"/>
    <property type="molecule type" value="Genomic_DNA"/>
</dbReference>
<comment type="similarity">
    <text evidence="1">Belongs to the asparaginase 1 family.</text>
</comment>
<gene>
    <name evidence="6" type="ORF">H5V44_04125</name>
</gene>
<dbReference type="PANTHER" id="PTHR11707">
    <property type="entry name" value="L-ASPARAGINASE"/>
    <property type="match status" value="1"/>
</dbReference>
<protein>
    <submittedName>
        <fullName evidence="6">Asparaginase</fullName>
    </submittedName>
</protein>
<feature type="active site" evidence="3">
    <location>
        <position position="14"/>
    </location>
</feature>
<dbReference type="InterPro" id="IPR036152">
    <property type="entry name" value="Asp/glu_Ase-like_sf"/>
</dbReference>
<dbReference type="AlphaFoldDB" id="A0A7J9SKE4"/>
<comment type="caution">
    <text evidence="6">The sequence shown here is derived from an EMBL/GenBank/DDBJ whole genome shotgun (WGS) entry which is preliminary data.</text>
</comment>
<name>A0A7J9SKE4_9EURY</name>
<dbReference type="GO" id="GO:0004067">
    <property type="term" value="F:asparaginase activity"/>
    <property type="evidence" value="ECO:0007669"/>
    <property type="project" value="UniProtKB-UniRule"/>
</dbReference>
<accession>A0A7J9SKE4</accession>
<dbReference type="InterPro" id="IPR004550">
    <property type="entry name" value="AsnASE_II"/>
</dbReference>
<evidence type="ECO:0000313" key="7">
    <source>
        <dbReference type="Proteomes" id="UP000546257"/>
    </source>
</evidence>
<keyword evidence="7" id="KW-1185">Reference proteome</keyword>
<dbReference type="GO" id="GO:0006528">
    <property type="term" value="P:asparagine metabolic process"/>
    <property type="evidence" value="ECO:0007669"/>
    <property type="project" value="InterPro"/>
</dbReference>
<dbReference type="PANTHER" id="PTHR11707:SF28">
    <property type="entry name" value="60 KDA LYSOPHOSPHOLIPASE"/>
    <property type="match status" value="1"/>
</dbReference>
<evidence type="ECO:0000256" key="3">
    <source>
        <dbReference type="PROSITE-ProRule" id="PRU10099"/>
    </source>
</evidence>
<dbReference type="Pfam" id="PF00710">
    <property type="entry name" value="Asparaginase"/>
    <property type="match status" value="1"/>
</dbReference>
<dbReference type="InterPro" id="IPR040919">
    <property type="entry name" value="Asparaginase_C"/>
</dbReference>
<dbReference type="SUPFAM" id="SSF53774">
    <property type="entry name" value="Glutaminase/Asparaginase"/>
    <property type="match status" value="1"/>
</dbReference>
<dbReference type="Gene3D" id="3.40.50.40">
    <property type="match status" value="1"/>
</dbReference>
<dbReference type="PROSITE" id="PS51732">
    <property type="entry name" value="ASN_GLN_ASE_3"/>
    <property type="match status" value="1"/>
</dbReference>
<dbReference type="Proteomes" id="UP000546257">
    <property type="component" value="Unassembled WGS sequence"/>
</dbReference>
<dbReference type="InterPro" id="IPR027473">
    <property type="entry name" value="L-asparaginase_C"/>
</dbReference>
<evidence type="ECO:0000259" key="5">
    <source>
        <dbReference type="Pfam" id="PF17763"/>
    </source>
</evidence>
<feature type="domain" description="Asparaginase/glutaminase C-terminal" evidence="5">
    <location>
        <begin position="206"/>
        <end position="319"/>
    </location>
</feature>
<dbReference type="SMART" id="SM00870">
    <property type="entry name" value="Asparaginase"/>
    <property type="match status" value="1"/>
</dbReference>
<evidence type="ECO:0000256" key="2">
    <source>
        <dbReference type="ARBA" id="ARBA00022801"/>
    </source>
</evidence>
<feature type="domain" description="L-asparaginase N-terminal" evidence="4">
    <location>
        <begin position="6"/>
        <end position="189"/>
    </location>
</feature>
<dbReference type="RefSeq" id="WP_185191842.1">
    <property type="nucleotide sequence ID" value="NZ_JACKXD010000001.1"/>
</dbReference>
<evidence type="ECO:0000313" key="6">
    <source>
        <dbReference type="EMBL" id="MBB6645491.1"/>
    </source>
</evidence>
<dbReference type="InterPro" id="IPR037152">
    <property type="entry name" value="L-asparaginase_N_sf"/>
</dbReference>
<evidence type="ECO:0000256" key="1">
    <source>
        <dbReference type="ARBA" id="ARBA00010518"/>
    </source>
</evidence>
<dbReference type="Pfam" id="PF17763">
    <property type="entry name" value="Asparaginase_C"/>
    <property type="match status" value="1"/>
</dbReference>